<dbReference type="EMBL" id="GHES01021254">
    <property type="protein sequence ID" value="MPA51813.1"/>
    <property type="molecule type" value="Transcribed_RNA"/>
</dbReference>
<dbReference type="PANTHER" id="PTHR46288">
    <property type="entry name" value="PHORBOL-ESTER/DAG-TYPE DOMAIN-CONTAINING PROTEIN"/>
    <property type="match status" value="1"/>
</dbReference>
<proteinExistence type="predicted"/>
<keyword evidence="3" id="KW-0863">Zinc-finger</keyword>
<dbReference type="Gene3D" id="3.30.60.20">
    <property type="match status" value="1"/>
</dbReference>
<evidence type="ECO:0000313" key="7">
    <source>
        <dbReference type="EMBL" id="MPA51813.1"/>
    </source>
</evidence>
<accession>A0A5B7A9X3</accession>
<keyword evidence="1" id="KW-0479">Metal-binding</keyword>
<organism evidence="7">
    <name type="scientific">Davidia involucrata</name>
    <name type="common">Dove tree</name>
    <dbReference type="NCBI Taxonomy" id="16924"/>
    <lineage>
        <taxon>Eukaryota</taxon>
        <taxon>Viridiplantae</taxon>
        <taxon>Streptophyta</taxon>
        <taxon>Embryophyta</taxon>
        <taxon>Tracheophyta</taxon>
        <taxon>Spermatophyta</taxon>
        <taxon>Magnoliopsida</taxon>
        <taxon>eudicotyledons</taxon>
        <taxon>Gunneridae</taxon>
        <taxon>Pentapetalae</taxon>
        <taxon>asterids</taxon>
        <taxon>Cornales</taxon>
        <taxon>Nyssaceae</taxon>
        <taxon>Davidia</taxon>
    </lineage>
</organism>
<dbReference type="InterPro" id="IPR004146">
    <property type="entry name" value="DC1"/>
</dbReference>
<dbReference type="SUPFAM" id="SSF57889">
    <property type="entry name" value="Cysteine-rich domain"/>
    <property type="match status" value="7"/>
</dbReference>
<evidence type="ECO:0000256" key="4">
    <source>
        <dbReference type="ARBA" id="ARBA00022833"/>
    </source>
</evidence>
<evidence type="ECO:0000256" key="5">
    <source>
        <dbReference type="SAM" id="Coils"/>
    </source>
</evidence>
<dbReference type="SMART" id="SM00249">
    <property type="entry name" value="PHD"/>
    <property type="match status" value="3"/>
</dbReference>
<feature type="domain" description="Phorbol-ester/DAG-type" evidence="6">
    <location>
        <begin position="360"/>
        <end position="410"/>
    </location>
</feature>
<name>A0A5B7A9X3_DAVIN</name>
<keyword evidence="4" id="KW-0862">Zinc</keyword>
<evidence type="ECO:0000256" key="3">
    <source>
        <dbReference type="ARBA" id="ARBA00022771"/>
    </source>
</evidence>
<dbReference type="Pfam" id="PF03107">
    <property type="entry name" value="C1_2"/>
    <property type="match status" value="7"/>
</dbReference>
<evidence type="ECO:0000256" key="2">
    <source>
        <dbReference type="ARBA" id="ARBA00022737"/>
    </source>
</evidence>
<dbReference type="InterPro" id="IPR046349">
    <property type="entry name" value="C1-like_sf"/>
</dbReference>
<dbReference type="PROSITE" id="PS50081">
    <property type="entry name" value="ZF_DAG_PE_2"/>
    <property type="match status" value="1"/>
</dbReference>
<keyword evidence="2" id="KW-0677">Repeat</keyword>
<dbReference type="SMART" id="SM00109">
    <property type="entry name" value="C1"/>
    <property type="match status" value="4"/>
</dbReference>
<feature type="coiled-coil region" evidence="5">
    <location>
        <begin position="521"/>
        <end position="562"/>
    </location>
</feature>
<keyword evidence="5" id="KW-0175">Coiled coil</keyword>
<evidence type="ECO:0000256" key="1">
    <source>
        <dbReference type="ARBA" id="ARBA00022723"/>
    </source>
</evidence>
<protein>
    <recommendedName>
        <fullName evidence="6">Phorbol-ester/DAG-type domain-containing protein</fullName>
    </recommendedName>
</protein>
<reference evidence="7" key="1">
    <citation type="submission" date="2019-08" db="EMBL/GenBank/DDBJ databases">
        <title>Reference gene set and small RNA set construction with multiple tissues from Davidia involucrata Baill.</title>
        <authorList>
            <person name="Yang H."/>
            <person name="Zhou C."/>
            <person name="Li G."/>
            <person name="Wang J."/>
            <person name="Gao P."/>
            <person name="Wang M."/>
            <person name="Wang R."/>
            <person name="Zhao Y."/>
        </authorList>
    </citation>
    <scope>NUCLEOTIDE SEQUENCE</scope>
    <source>
        <tissue evidence="7">Mixed with DoveR01_LX</tissue>
    </source>
</reference>
<sequence>MMQVTHEHALVLRVKEKQHEIFCDVCRRMIVGSAYECEQRKCEFSIHRSCFKFPREIEHPFHTQHPLTFLDDDSEKLECSACGRTGWGFIYRCSDSECQFNLDFVCAALRTTTTKDYQISNDQVLLTHPHPLIVCDKNEKYSPVLCSACDLPMQDLIYVCFECKCLLHESCTQNFPEEIEHPFHPQHPLVLFRQAPYRTPTFRCNACRRGSRGFTYNCSQCNFDLDVHCSKLMPITEPDHDHEEHLSHPHPLFHCNKQTNFRFHCNACIEPFDLEDSICVCLQCRNLLHKSCAELPQKIQHPFHPLHPLTLRKTSKRIPCRACRNFTSGFAYGCFSCRFQVHTTCGWPIPPFINSECHPQHPLAFFNIEAQRLFCDSCQKQCTSTTGFFTCVECNFNLHVHCFPKLPPTIKHESHLHPLNLITNSPIKDHPDEEFHCSVCEEKRDISHPTYYYCAECHYIAHVHCVVSEVVHLLEEEWSLACKLGDTKLDTPTNVLKENTTDEMVRDISGSSLIELDDAEIEEVETETEGFRTEVEVEEAKLETLKTELKAQEAKVMMLKTKLKAL</sequence>
<dbReference type="AlphaFoldDB" id="A0A5B7A9X3"/>
<dbReference type="InterPro" id="IPR001965">
    <property type="entry name" value="Znf_PHD"/>
</dbReference>
<dbReference type="PANTHER" id="PTHR46288:SF27">
    <property type="entry name" value="CYSTEINE_HISTIDINE-RICH C1 DOMAIN FAMILY PROTEIN"/>
    <property type="match status" value="1"/>
</dbReference>
<dbReference type="InterPro" id="IPR002219">
    <property type="entry name" value="PKC_DAG/PE"/>
</dbReference>
<dbReference type="GO" id="GO:0008270">
    <property type="term" value="F:zinc ion binding"/>
    <property type="evidence" value="ECO:0007669"/>
    <property type="project" value="UniProtKB-KW"/>
</dbReference>
<gene>
    <name evidence="7" type="ORF">Din_021254</name>
</gene>
<evidence type="ECO:0000259" key="6">
    <source>
        <dbReference type="PROSITE" id="PS50081"/>
    </source>
</evidence>